<dbReference type="GO" id="GO:0016042">
    <property type="term" value="P:lipid catabolic process"/>
    <property type="evidence" value="ECO:0007669"/>
    <property type="project" value="UniProtKB-UniRule"/>
</dbReference>
<dbReference type="SUPFAM" id="SSF52151">
    <property type="entry name" value="FabD/lysophospholipase-like"/>
    <property type="match status" value="1"/>
</dbReference>
<feature type="signal peptide" evidence="3">
    <location>
        <begin position="1"/>
        <end position="28"/>
    </location>
</feature>
<organism evidence="5 6">
    <name type="scientific">Methylocystis parvus</name>
    <dbReference type="NCBI Taxonomy" id="134"/>
    <lineage>
        <taxon>Bacteria</taxon>
        <taxon>Pseudomonadati</taxon>
        <taxon>Pseudomonadota</taxon>
        <taxon>Alphaproteobacteria</taxon>
        <taxon>Hyphomicrobiales</taxon>
        <taxon>Methylocystaceae</taxon>
        <taxon>Methylocystis</taxon>
    </lineage>
</organism>
<sequence>MRASVSNFVKRFCTLGCVVALISLSACSTFNPREAVPVSERKHTSILGLPNGRFFVDQPAMMSAEQELSLEREARALGVPKGGVLPTAYVLSLSGGGDNGAFGAGLLSGWTKHGGRPRFKLVTGVSTGALIAPFAFLGPEYDAALTDVYTNINPSKVYEKRFTPYAALAQNALSDSAPLYDTIAHYLDESMLLRIAEEYRKGRLLLIQTTDLDAGRPVIWNIGALAASGDPRAPDLIRHILLASASIPAAFPPVFFDVDAGGKAYREMHVDGGAVSQAFLVPPSVNTHAALERSGYRRKASVAYVIRNSRLTTSWSDVEDVTLPIAEKAVSTMINYNGVSDLYRMYLVTQRAGASFNMAYVGEDFQAPHPEEFDQTFMRALYHYAFEKASKGYPWEHAPPGFGGK</sequence>
<keyword evidence="6" id="KW-1185">Reference proteome</keyword>
<keyword evidence="2" id="KW-0442">Lipid degradation</keyword>
<gene>
    <name evidence="5" type="ORF">F7D14_09030</name>
</gene>
<evidence type="ECO:0000256" key="1">
    <source>
        <dbReference type="ARBA" id="ARBA00023098"/>
    </source>
</evidence>
<accession>A0A6B8M599</accession>
<reference evidence="5 6" key="1">
    <citation type="submission" date="2019-09" db="EMBL/GenBank/DDBJ databases">
        <title>Isolation and complete genome sequencing of Methylocystis species.</title>
        <authorList>
            <person name="Rumah B.L."/>
            <person name="Stead C.E."/>
            <person name="Stevens B.C."/>
            <person name="Minton N.P."/>
            <person name="Grosse-Honebrink A."/>
            <person name="Zhang Y."/>
        </authorList>
    </citation>
    <scope>NUCLEOTIDE SEQUENCE [LARGE SCALE GENOMIC DNA]</scope>
    <source>
        <strain evidence="5 6">BRCS2</strain>
    </source>
</reference>
<feature type="active site" description="Nucleophile" evidence="2">
    <location>
        <position position="126"/>
    </location>
</feature>
<dbReference type="PROSITE" id="PS51635">
    <property type="entry name" value="PNPLA"/>
    <property type="match status" value="1"/>
</dbReference>
<keyword evidence="2" id="KW-0378">Hydrolase</keyword>
<feature type="short sequence motif" description="GXSXG" evidence="2">
    <location>
        <begin position="124"/>
        <end position="128"/>
    </location>
</feature>
<feature type="active site" description="Proton acceptor" evidence="2">
    <location>
        <position position="271"/>
    </location>
</feature>
<keyword evidence="3" id="KW-0732">Signal</keyword>
<evidence type="ECO:0000259" key="4">
    <source>
        <dbReference type="PROSITE" id="PS51635"/>
    </source>
</evidence>
<name>A0A6B8M599_9HYPH</name>
<dbReference type="EMBL" id="CP044331">
    <property type="protein sequence ID" value="QGM97588.1"/>
    <property type="molecule type" value="Genomic_DNA"/>
</dbReference>
<dbReference type="RefSeq" id="WP_016921611.1">
    <property type="nucleotide sequence ID" value="NZ_CP044331.1"/>
</dbReference>
<feature type="chain" id="PRO_5025587543" evidence="3">
    <location>
        <begin position="29"/>
        <end position="405"/>
    </location>
</feature>
<dbReference type="InterPro" id="IPR002641">
    <property type="entry name" value="PNPLA_dom"/>
</dbReference>
<dbReference type="Proteomes" id="UP000422569">
    <property type="component" value="Chromosome"/>
</dbReference>
<dbReference type="PROSITE" id="PS51257">
    <property type="entry name" value="PROKAR_LIPOPROTEIN"/>
    <property type="match status" value="1"/>
</dbReference>
<dbReference type="AlphaFoldDB" id="A0A6B8M599"/>
<feature type="domain" description="PNPLA" evidence="4">
    <location>
        <begin position="91"/>
        <end position="285"/>
    </location>
</feature>
<evidence type="ECO:0000256" key="3">
    <source>
        <dbReference type="SAM" id="SignalP"/>
    </source>
</evidence>
<dbReference type="KEGG" id="mpar:F7D14_09030"/>
<proteinExistence type="predicted"/>
<feature type="short sequence motif" description="GXGXXG" evidence="2">
    <location>
        <begin position="95"/>
        <end position="100"/>
    </location>
</feature>
<dbReference type="GO" id="GO:0016787">
    <property type="term" value="F:hydrolase activity"/>
    <property type="evidence" value="ECO:0007669"/>
    <property type="project" value="UniProtKB-UniRule"/>
</dbReference>
<dbReference type="Pfam" id="PF01734">
    <property type="entry name" value="Patatin"/>
    <property type="match status" value="1"/>
</dbReference>
<keyword evidence="1 2" id="KW-0443">Lipid metabolism</keyword>
<dbReference type="InterPro" id="IPR016035">
    <property type="entry name" value="Acyl_Trfase/lysoPLipase"/>
</dbReference>
<feature type="short sequence motif" description="DGA/G" evidence="2">
    <location>
        <begin position="271"/>
        <end position="273"/>
    </location>
</feature>
<evidence type="ECO:0000313" key="6">
    <source>
        <dbReference type="Proteomes" id="UP000422569"/>
    </source>
</evidence>
<protein>
    <submittedName>
        <fullName evidence="5">Patatin family protein</fullName>
    </submittedName>
</protein>
<dbReference type="Gene3D" id="3.40.1090.10">
    <property type="entry name" value="Cytosolic phospholipase A2 catalytic domain"/>
    <property type="match status" value="1"/>
</dbReference>
<evidence type="ECO:0000256" key="2">
    <source>
        <dbReference type="PROSITE-ProRule" id="PRU01161"/>
    </source>
</evidence>
<evidence type="ECO:0000313" key="5">
    <source>
        <dbReference type="EMBL" id="QGM97588.1"/>
    </source>
</evidence>